<dbReference type="EMBL" id="PDUU01001175">
    <property type="protein sequence ID" value="PHN95713.1"/>
    <property type="molecule type" value="Genomic_DNA"/>
</dbReference>
<gene>
    <name evidence="1" type="ORF">CSC81_19105</name>
</gene>
<evidence type="ECO:0000313" key="1">
    <source>
        <dbReference type="EMBL" id="PHN95713.1"/>
    </source>
</evidence>
<comment type="caution">
    <text evidence="1">The sequence shown here is derived from an EMBL/GenBank/DDBJ whole genome shotgun (WGS) entry which is preliminary data.</text>
</comment>
<evidence type="ECO:0000313" key="2">
    <source>
        <dbReference type="Proteomes" id="UP000222163"/>
    </source>
</evidence>
<sequence length="135" mass="14759">MMGLSSRVIYCPHGWAWDRSMGPVARRITQWVERELAQLCNKVVCISEHERKPGQEAGREPAQLDVVLNGVAEKAPSPRGNVPAWPPGRKRLLFVGRFDQQKGADLFCAALRELGDGTFGVLAGGSVLYDTNGLA</sequence>
<proteinExistence type="predicted"/>
<dbReference type="AlphaFoldDB" id="A0A2G1BNR9"/>
<dbReference type="Proteomes" id="UP000222163">
    <property type="component" value="Unassembled WGS sequence"/>
</dbReference>
<accession>A0A2G1BNR9</accession>
<organism evidence="1 2">
    <name type="scientific">Tenacibaculum discolor</name>
    <dbReference type="NCBI Taxonomy" id="361581"/>
    <lineage>
        <taxon>Bacteria</taxon>
        <taxon>Pseudomonadati</taxon>
        <taxon>Bacteroidota</taxon>
        <taxon>Flavobacteriia</taxon>
        <taxon>Flavobacteriales</taxon>
        <taxon>Flavobacteriaceae</taxon>
        <taxon>Tenacibaculum</taxon>
    </lineage>
</organism>
<reference evidence="1 2" key="1">
    <citation type="journal article" date="2016" name="Nat. Commun.">
        <title>Microbial interactions lead to rapid micro-scale successions on model marine particles.</title>
        <authorList>
            <person name="Datta M.S."/>
            <person name="Sliwerska E."/>
            <person name="Gore J."/>
            <person name="Polz M.F."/>
            <person name="Cordero O.X."/>
        </authorList>
    </citation>
    <scope>NUCLEOTIDE SEQUENCE [LARGE SCALE GENOMIC DNA]</scope>
    <source>
        <strain evidence="1 2">4G03</strain>
    </source>
</reference>
<keyword evidence="1" id="KW-0808">Transferase</keyword>
<feature type="non-terminal residue" evidence="1">
    <location>
        <position position="135"/>
    </location>
</feature>
<dbReference type="GO" id="GO:0016740">
    <property type="term" value="F:transferase activity"/>
    <property type="evidence" value="ECO:0007669"/>
    <property type="project" value="UniProtKB-KW"/>
</dbReference>
<dbReference type="SUPFAM" id="SSF53756">
    <property type="entry name" value="UDP-Glycosyltransferase/glycogen phosphorylase"/>
    <property type="match status" value="1"/>
</dbReference>
<protein>
    <submittedName>
        <fullName evidence="1">Glycosyl transferase</fullName>
    </submittedName>
</protein>
<dbReference type="Gene3D" id="3.40.50.2000">
    <property type="entry name" value="Glycogen Phosphorylase B"/>
    <property type="match status" value="2"/>
</dbReference>
<name>A0A2G1BNR9_9FLAO</name>